<gene>
    <name evidence="1" type="ORF">EYW47_32195</name>
</gene>
<dbReference type="EMBL" id="SMRP01000025">
    <property type="protein sequence ID" value="TDG18987.1"/>
    <property type="molecule type" value="Genomic_DNA"/>
</dbReference>
<dbReference type="AlphaFoldDB" id="A0A4R5M1X0"/>
<reference evidence="1 2" key="1">
    <citation type="submission" date="2019-03" db="EMBL/GenBank/DDBJ databases">
        <title>Paraburkholderia sp. 4M-K11, isolated from subtropical forest soil.</title>
        <authorList>
            <person name="Gao Z.-H."/>
            <person name="Qiu L.-H."/>
        </authorList>
    </citation>
    <scope>NUCLEOTIDE SEQUENCE [LARGE SCALE GENOMIC DNA]</scope>
    <source>
        <strain evidence="1 2">4M-K11</strain>
    </source>
</reference>
<comment type="caution">
    <text evidence="1">The sequence shown here is derived from an EMBL/GenBank/DDBJ whole genome shotgun (WGS) entry which is preliminary data.</text>
</comment>
<evidence type="ECO:0000313" key="1">
    <source>
        <dbReference type="EMBL" id="TDG18987.1"/>
    </source>
</evidence>
<evidence type="ECO:0000313" key="2">
    <source>
        <dbReference type="Proteomes" id="UP000295722"/>
    </source>
</evidence>
<name>A0A4R5M1X0_9BURK</name>
<proteinExistence type="predicted"/>
<dbReference type="Proteomes" id="UP000295722">
    <property type="component" value="Unassembled WGS sequence"/>
</dbReference>
<protein>
    <submittedName>
        <fullName evidence="1">Uncharacterized protein</fullName>
    </submittedName>
</protein>
<sequence length="94" mass="9246">MRALVSSRETFEYADPALRAKMAIIFRIIKTSATNLSGCRTATTCVGAGAGAGAGIGVGAGAGIGVGGLRPRGVAAGVLACRPWGQAAAGQRVT</sequence>
<keyword evidence="2" id="KW-1185">Reference proteome</keyword>
<accession>A0A4R5M1X0</accession>
<organism evidence="1 2">
    <name type="scientific">Paraburkholderia silviterrae</name>
    <dbReference type="NCBI Taxonomy" id="2528715"/>
    <lineage>
        <taxon>Bacteria</taxon>
        <taxon>Pseudomonadati</taxon>
        <taxon>Pseudomonadota</taxon>
        <taxon>Betaproteobacteria</taxon>
        <taxon>Burkholderiales</taxon>
        <taxon>Burkholderiaceae</taxon>
        <taxon>Paraburkholderia</taxon>
    </lineage>
</organism>